<dbReference type="EMBL" id="UZAN01052668">
    <property type="protein sequence ID" value="VDP89617.1"/>
    <property type="molecule type" value="Genomic_DNA"/>
</dbReference>
<reference evidence="2 3" key="2">
    <citation type="submission" date="2018-11" db="EMBL/GenBank/DDBJ databases">
        <authorList>
            <consortium name="Pathogen Informatics"/>
        </authorList>
    </citation>
    <scope>NUCLEOTIDE SEQUENCE [LARGE SCALE GENOMIC DNA]</scope>
    <source>
        <strain evidence="2 3">Egypt</strain>
    </source>
</reference>
<dbReference type="PANTHER" id="PTHR21301">
    <property type="entry name" value="REVERSE TRANSCRIPTASE"/>
    <property type="match status" value="1"/>
</dbReference>
<dbReference type="OrthoDB" id="6248080at2759"/>
<dbReference type="WBParaSite" id="ECPE_0001238301-mRNA-1">
    <property type="protein sequence ID" value="ECPE_0001238301-mRNA-1"/>
    <property type="gene ID" value="ECPE_0001238301"/>
</dbReference>
<dbReference type="CDD" id="cd00304">
    <property type="entry name" value="RT_like"/>
    <property type="match status" value="1"/>
</dbReference>
<dbReference type="AlphaFoldDB" id="A0A183AZG2"/>
<evidence type="ECO:0000259" key="1">
    <source>
        <dbReference type="PROSITE" id="PS50878"/>
    </source>
</evidence>
<dbReference type="Proteomes" id="UP000272942">
    <property type="component" value="Unassembled WGS sequence"/>
</dbReference>
<evidence type="ECO:0000313" key="3">
    <source>
        <dbReference type="Proteomes" id="UP000272942"/>
    </source>
</evidence>
<protein>
    <submittedName>
        <fullName evidence="4">Reverse transcriptase domain-containing protein</fullName>
    </submittedName>
</protein>
<proteinExistence type="predicted"/>
<dbReference type="PROSITE" id="PS50878">
    <property type="entry name" value="RT_POL"/>
    <property type="match status" value="1"/>
</dbReference>
<evidence type="ECO:0000313" key="4">
    <source>
        <dbReference type="WBParaSite" id="ECPE_0001238301-mRNA-1"/>
    </source>
</evidence>
<dbReference type="PANTHER" id="PTHR21301:SF10">
    <property type="entry name" value="REVERSE TRANSCRIPTASE DOMAIN-CONTAINING PROTEIN"/>
    <property type="match status" value="1"/>
</dbReference>
<name>A0A183AZG2_9TREM</name>
<reference evidence="4" key="1">
    <citation type="submission" date="2016-06" db="UniProtKB">
        <authorList>
            <consortium name="WormBaseParasite"/>
        </authorList>
    </citation>
    <scope>IDENTIFICATION</scope>
</reference>
<sequence length="172" mass="20017">MYHYDPCRIHNSTQLQFARYLFQLLRPSLPANQNDAKCPTVILERIKGLTIEPDEVMVSFDVTSLFTNKPKQMAIESIRHLLSNDQNLQLRTKLSVDEIVKFVELCMETYFQFRGKVYQQIQGTPMGSPLSGLLADAVMKHFEVKAFEILQPRLWIRYVDDTFVILRAFTVD</sequence>
<gene>
    <name evidence="2" type="ORF">ECPE_LOCUS12345</name>
</gene>
<feature type="domain" description="Reverse transcriptase" evidence="1">
    <location>
        <begin position="1"/>
        <end position="172"/>
    </location>
</feature>
<accession>A0A183AZG2</accession>
<organism evidence="4">
    <name type="scientific">Echinostoma caproni</name>
    <dbReference type="NCBI Taxonomy" id="27848"/>
    <lineage>
        <taxon>Eukaryota</taxon>
        <taxon>Metazoa</taxon>
        <taxon>Spiralia</taxon>
        <taxon>Lophotrochozoa</taxon>
        <taxon>Platyhelminthes</taxon>
        <taxon>Trematoda</taxon>
        <taxon>Digenea</taxon>
        <taxon>Plagiorchiida</taxon>
        <taxon>Echinostomata</taxon>
        <taxon>Echinostomatoidea</taxon>
        <taxon>Echinostomatidae</taxon>
        <taxon>Echinostoma</taxon>
    </lineage>
</organism>
<keyword evidence="3" id="KW-1185">Reference proteome</keyword>
<dbReference type="InterPro" id="IPR000477">
    <property type="entry name" value="RT_dom"/>
</dbReference>
<evidence type="ECO:0000313" key="2">
    <source>
        <dbReference type="EMBL" id="VDP89617.1"/>
    </source>
</evidence>